<feature type="domain" description="Transposase IS4-like" evidence="1">
    <location>
        <begin position="171"/>
        <end position="445"/>
    </location>
</feature>
<dbReference type="Proteomes" id="UP000319804">
    <property type="component" value="Unassembled WGS sequence"/>
</dbReference>
<dbReference type="SUPFAM" id="SSF53098">
    <property type="entry name" value="Ribonuclease H-like"/>
    <property type="match status" value="1"/>
</dbReference>
<reference evidence="2 3" key="1">
    <citation type="submission" date="2019-06" db="EMBL/GenBank/DDBJ databases">
        <title>Sequencing the genomes of 1000 actinobacteria strains.</title>
        <authorList>
            <person name="Klenk H.-P."/>
        </authorList>
    </citation>
    <scope>NUCLEOTIDE SEQUENCE [LARGE SCALE GENOMIC DNA]</scope>
    <source>
        <strain evidence="2 3">DSM 20427</strain>
    </source>
</reference>
<gene>
    <name evidence="2" type="ORF">FHX68_2836</name>
</gene>
<accession>A0A543K7B5</accession>
<evidence type="ECO:0000313" key="3">
    <source>
        <dbReference type="Proteomes" id="UP000319804"/>
    </source>
</evidence>
<keyword evidence="3" id="KW-1185">Reference proteome</keyword>
<dbReference type="InterPro" id="IPR012337">
    <property type="entry name" value="RNaseH-like_sf"/>
</dbReference>
<sequence length="504" mass="55919">MGLFIRKVRTASGATAVQIASKQYGVQKIVEHIGSAHTPEDLEFLLEVARTKIQAGQLAFDLDRLAPQKVTATPEIVGSQARVLWDVLEHAYREVGFDSVGTDSFKRLVLARIIEPTSKADTIRVLAEIGVKSPSLRTIWRTLARCVEEDWRSQLADAALRKVTAAGALQVVMYDVTTLYFEAEHEDALRKVGMSKERRVDPQILVGLLVDQVGFPLEVHAFEGNRGETTTLLPVLNGFRKRYGNSDVVVVADAGMLSASNLNALEDAGFDFIVASRTGSAPKDLAEHYESVGNLFEDGQIIETIRPMGKGAYRRDRRVVWQYSRKREKRDNVTLNKQIDRAEQIAGGQRAPKKDRFVTLGERGTRPGVNWAVVEKARSYLGLKGYVTSISTDKLTGAEVVAAYHDPFRVEASFRMAKSDLKARPMFHHERDSIEAHLTIVFAALAVTRHVTEKSDYSIKRIVRALRPVRDAVISLRGQRITATTPLEGEAADIAEKLLPNAAH</sequence>
<proteinExistence type="predicted"/>
<organism evidence="2 3">
    <name type="scientific">Microbacterium lacticum</name>
    <dbReference type="NCBI Taxonomy" id="33885"/>
    <lineage>
        <taxon>Bacteria</taxon>
        <taxon>Bacillati</taxon>
        <taxon>Actinomycetota</taxon>
        <taxon>Actinomycetes</taxon>
        <taxon>Micrococcales</taxon>
        <taxon>Microbacteriaceae</taxon>
        <taxon>Microbacterium</taxon>
    </lineage>
</organism>
<evidence type="ECO:0000259" key="1">
    <source>
        <dbReference type="Pfam" id="PF01609"/>
    </source>
</evidence>
<dbReference type="NCBIfam" id="NF033559">
    <property type="entry name" value="transpos_IS1634"/>
    <property type="match status" value="1"/>
</dbReference>
<dbReference type="Pfam" id="PF01609">
    <property type="entry name" value="DDE_Tnp_1"/>
    <property type="match status" value="1"/>
</dbReference>
<protein>
    <submittedName>
        <fullName evidence="2">Transposase</fullName>
    </submittedName>
</protein>
<dbReference type="EMBL" id="VFPS01000006">
    <property type="protein sequence ID" value="TQM90981.1"/>
    <property type="molecule type" value="Genomic_DNA"/>
</dbReference>
<dbReference type="RefSeq" id="WP_141920313.1">
    <property type="nucleotide sequence ID" value="NZ_VFPS01000006.1"/>
</dbReference>
<dbReference type="GO" id="GO:0006313">
    <property type="term" value="P:DNA transposition"/>
    <property type="evidence" value="ECO:0007669"/>
    <property type="project" value="InterPro"/>
</dbReference>
<comment type="caution">
    <text evidence="2">The sequence shown here is derived from an EMBL/GenBank/DDBJ whole genome shotgun (WGS) entry which is preliminary data.</text>
</comment>
<dbReference type="InterPro" id="IPR047654">
    <property type="entry name" value="IS1634_transpos"/>
</dbReference>
<evidence type="ECO:0000313" key="2">
    <source>
        <dbReference type="EMBL" id="TQM90981.1"/>
    </source>
</evidence>
<dbReference type="InterPro" id="IPR002559">
    <property type="entry name" value="Transposase_11"/>
</dbReference>
<dbReference type="PANTHER" id="PTHR34614:SF2">
    <property type="entry name" value="TRANSPOSASE IS4-LIKE DOMAIN-CONTAINING PROTEIN"/>
    <property type="match status" value="1"/>
</dbReference>
<name>A0A543K7B5_9MICO</name>
<dbReference type="GO" id="GO:0004803">
    <property type="term" value="F:transposase activity"/>
    <property type="evidence" value="ECO:0007669"/>
    <property type="project" value="InterPro"/>
</dbReference>
<dbReference type="PANTHER" id="PTHR34614">
    <property type="match status" value="1"/>
</dbReference>
<dbReference type="AlphaFoldDB" id="A0A543K7B5"/>
<dbReference type="GO" id="GO:0003677">
    <property type="term" value="F:DNA binding"/>
    <property type="evidence" value="ECO:0007669"/>
    <property type="project" value="InterPro"/>
</dbReference>